<dbReference type="Proteomes" id="UP000269692">
    <property type="component" value="Unassembled WGS sequence"/>
</dbReference>
<dbReference type="InterPro" id="IPR035906">
    <property type="entry name" value="MetI-like_sf"/>
</dbReference>
<keyword evidence="5 9" id="KW-0812">Transmembrane</keyword>
<dbReference type="SUPFAM" id="SSF161098">
    <property type="entry name" value="MetI-like"/>
    <property type="match status" value="1"/>
</dbReference>
<keyword evidence="3 9" id="KW-0813">Transport</keyword>
<dbReference type="Pfam" id="PF00528">
    <property type="entry name" value="BPD_transp_1"/>
    <property type="match status" value="1"/>
</dbReference>
<dbReference type="FunFam" id="1.10.3720.10:FF:000003">
    <property type="entry name" value="Aliphatic sulfonate ABC transporter permease"/>
    <property type="match status" value="1"/>
</dbReference>
<evidence type="ECO:0000256" key="6">
    <source>
        <dbReference type="ARBA" id="ARBA00022989"/>
    </source>
</evidence>
<feature type="transmembrane region" description="Helical" evidence="9">
    <location>
        <begin position="159"/>
        <end position="181"/>
    </location>
</feature>
<dbReference type="GO" id="GO:0005886">
    <property type="term" value="C:plasma membrane"/>
    <property type="evidence" value="ECO:0007669"/>
    <property type="project" value="UniProtKB-SubCell"/>
</dbReference>
<feature type="transmembrane region" description="Helical" evidence="9">
    <location>
        <begin position="215"/>
        <end position="234"/>
    </location>
</feature>
<feature type="domain" description="ABC transmembrane type-1" evidence="10">
    <location>
        <begin position="54"/>
        <end position="234"/>
    </location>
</feature>
<feature type="transmembrane region" description="Helical" evidence="9">
    <location>
        <begin position="6"/>
        <end position="22"/>
    </location>
</feature>
<evidence type="ECO:0000256" key="1">
    <source>
        <dbReference type="ARBA" id="ARBA00004651"/>
    </source>
</evidence>
<dbReference type="RefSeq" id="WP_121622856.1">
    <property type="nucleotide sequence ID" value="NZ_JACIIW010000001.1"/>
</dbReference>
<evidence type="ECO:0000259" key="10">
    <source>
        <dbReference type="PROSITE" id="PS50928"/>
    </source>
</evidence>
<dbReference type="PANTHER" id="PTHR30151">
    <property type="entry name" value="ALKANE SULFONATE ABC TRANSPORTER-RELATED, MEMBRANE SUBUNIT"/>
    <property type="match status" value="1"/>
</dbReference>
<dbReference type="PROSITE" id="PS50928">
    <property type="entry name" value="ABC_TM1"/>
    <property type="match status" value="1"/>
</dbReference>
<organism evidence="11 12">
    <name type="scientific">Xanthobacter tagetidis</name>
    <dbReference type="NCBI Taxonomy" id="60216"/>
    <lineage>
        <taxon>Bacteria</taxon>
        <taxon>Pseudomonadati</taxon>
        <taxon>Pseudomonadota</taxon>
        <taxon>Alphaproteobacteria</taxon>
        <taxon>Hyphomicrobiales</taxon>
        <taxon>Xanthobacteraceae</taxon>
        <taxon>Xanthobacter</taxon>
    </lineage>
</organism>
<dbReference type="PANTHER" id="PTHR30151:SF0">
    <property type="entry name" value="ABC TRANSPORTER PERMEASE PROTEIN MJ0413-RELATED"/>
    <property type="match status" value="1"/>
</dbReference>
<reference evidence="11 12" key="1">
    <citation type="submission" date="2018-10" db="EMBL/GenBank/DDBJ databases">
        <title>Xanthobacter tagetidis genome sequencing and assembly.</title>
        <authorList>
            <person name="Maclea K.S."/>
            <person name="Goen A.E."/>
            <person name="Fatima S.A."/>
        </authorList>
    </citation>
    <scope>NUCLEOTIDE SEQUENCE [LARGE SCALE GENOMIC DNA]</scope>
    <source>
        <strain evidence="11 12">ATCC 700314</strain>
    </source>
</reference>
<evidence type="ECO:0000256" key="4">
    <source>
        <dbReference type="ARBA" id="ARBA00022475"/>
    </source>
</evidence>
<comment type="similarity">
    <text evidence="2 9">Belongs to the binding-protein-dependent transport system permease family.</text>
</comment>
<feature type="transmembrane region" description="Helical" evidence="9">
    <location>
        <begin position="91"/>
        <end position="112"/>
    </location>
</feature>
<feature type="transmembrane region" description="Helical" evidence="9">
    <location>
        <begin position="188"/>
        <end position="209"/>
    </location>
</feature>
<comment type="function">
    <text evidence="8">Probably part of an ABC transporter complex. Probably responsible for the translocation of the substrate across the membrane.</text>
</comment>
<proteinExistence type="inferred from homology"/>
<dbReference type="AlphaFoldDB" id="A0A3L7AGP8"/>
<gene>
    <name evidence="11" type="ORF">D9R14_08325</name>
</gene>
<evidence type="ECO:0000256" key="2">
    <source>
        <dbReference type="ARBA" id="ARBA00009306"/>
    </source>
</evidence>
<evidence type="ECO:0000256" key="3">
    <source>
        <dbReference type="ARBA" id="ARBA00022448"/>
    </source>
</evidence>
<evidence type="ECO:0000313" key="12">
    <source>
        <dbReference type="Proteomes" id="UP000269692"/>
    </source>
</evidence>
<keyword evidence="12" id="KW-1185">Reference proteome</keyword>
<dbReference type="GO" id="GO:0042918">
    <property type="term" value="P:alkanesulfonate transmembrane transport"/>
    <property type="evidence" value="ECO:0007669"/>
    <property type="project" value="UniProtKB-ARBA"/>
</dbReference>
<comment type="subcellular location">
    <subcellularLocation>
        <location evidence="1 9">Cell membrane</location>
        <topology evidence="1 9">Multi-pass membrane protein</topology>
    </subcellularLocation>
</comment>
<feature type="transmembrane region" description="Helical" evidence="9">
    <location>
        <begin position="119"/>
        <end position="139"/>
    </location>
</feature>
<evidence type="ECO:0000313" key="11">
    <source>
        <dbReference type="EMBL" id="RLP79646.1"/>
    </source>
</evidence>
<sequence>MAKSSIIGLVPLVVLVLIWQVAHQSGIYSTALFPSPAEVYAVFVDEFGDLARHAQASIGRVVMGVSVAFVLAVPAGLLIGRFPALDLLFDWSIQIFRSFPVIALIPLAILFFGIGERPAIVLITVAAFWPLLISTIFGVKSVDRTLLKVAKASGASERLVLTDILLPSALPAILTGLRLALGSGWLTVVAAEMMAVKSGLGYLIMYAQVIFRPDLIFSGILIIGGIGLLFDQIVRQARALLCRWQDGLVASS</sequence>
<evidence type="ECO:0000256" key="5">
    <source>
        <dbReference type="ARBA" id="ARBA00022692"/>
    </source>
</evidence>
<dbReference type="EMBL" id="RCTF01000005">
    <property type="protein sequence ID" value="RLP79646.1"/>
    <property type="molecule type" value="Genomic_DNA"/>
</dbReference>
<keyword evidence="7 9" id="KW-0472">Membrane</keyword>
<name>A0A3L7AGP8_9HYPH</name>
<dbReference type="Gene3D" id="1.10.3720.10">
    <property type="entry name" value="MetI-like"/>
    <property type="match status" value="1"/>
</dbReference>
<dbReference type="OrthoDB" id="8138334at2"/>
<evidence type="ECO:0000256" key="7">
    <source>
        <dbReference type="ARBA" id="ARBA00023136"/>
    </source>
</evidence>
<keyword evidence="6 9" id="KW-1133">Transmembrane helix</keyword>
<dbReference type="CDD" id="cd06261">
    <property type="entry name" value="TM_PBP2"/>
    <property type="match status" value="1"/>
</dbReference>
<comment type="caution">
    <text evidence="11">The sequence shown here is derived from an EMBL/GenBank/DDBJ whole genome shotgun (WGS) entry which is preliminary data.</text>
</comment>
<dbReference type="InterPro" id="IPR000515">
    <property type="entry name" value="MetI-like"/>
</dbReference>
<feature type="transmembrane region" description="Helical" evidence="9">
    <location>
        <begin position="61"/>
        <end position="79"/>
    </location>
</feature>
<protein>
    <submittedName>
        <fullName evidence="11">ABC transporter permease</fullName>
    </submittedName>
</protein>
<evidence type="ECO:0000256" key="9">
    <source>
        <dbReference type="RuleBase" id="RU363032"/>
    </source>
</evidence>
<keyword evidence="4" id="KW-1003">Cell membrane</keyword>
<evidence type="ECO:0000256" key="8">
    <source>
        <dbReference type="ARBA" id="ARBA00056719"/>
    </source>
</evidence>
<accession>A0A3L7AGP8</accession>